<dbReference type="PANTHER" id="PTHR10677:SF3">
    <property type="entry name" value="FI07626P-RELATED"/>
    <property type="match status" value="1"/>
</dbReference>
<dbReference type="InParanoid" id="B0DUB0"/>
<dbReference type="InterPro" id="IPR015496">
    <property type="entry name" value="Ubiquilin"/>
</dbReference>
<dbReference type="GO" id="GO:0006511">
    <property type="term" value="P:ubiquitin-dependent protein catabolic process"/>
    <property type="evidence" value="ECO:0007669"/>
    <property type="project" value="TreeGrafter"/>
</dbReference>
<dbReference type="STRING" id="486041.B0DUB0"/>
<feature type="compositionally biased region" description="Low complexity" evidence="1">
    <location>
        <begin position="241"/>
        <end position="271"/>
    </location>
</feature>
<dbReference type="SMART" id="SM00213">
    <property type="entry name" value="UBQ"/>
    <property type="match status" value="1"/>
</dbReference>
<dbReference type="InterPro" id="IPR000626">
    <property type="entry name" value="Ubiquitin-like_dom"/>
</dbReference>
<dbReference type="CDD" id="cd14399">
    <property type="entry name" value="UBA_PLICs"/>
    <property type="match status" value="1"/>
</dbReference>
<proteinExistence type="predicted"/>
<keyword evidence="5" id="KW-1185">Reference proteome</keyword>
<dbReference type="KEGG" id="lbc:LACBIDRAFT_310427"/>
<dbReference type="Gene3D" id="3.10.20.90">
    <property type="entry name" value="Phosphatidylinositol 3-kinase Catalytic Subunit, Chain A, domain 1"/>
    <property type="match status" value="1"/>
</dbReference>
<dbReference type="GO" id="GO:0031593">
    <property type="term" value="F:polyubiquitin modification-dependent protein binding"/>
    <property type="evidence" value="ECO:0007669"/>
    <property type="project" value="TreeGrafter"/>
</dbReference>
<evidence type="ECO:0000313" key="4">
    <source>
        <dbReference type="EMBL" id="EDR01770.1"/>
    </source>
</evidence>
<evidence type="ECO:0000256" key="1">
    <source>
        <dbReference type="SAM" id="MobiDB-lite"/>
    </source>
</evidence>
<dbReference type="AlphaFoldDB" id="B0DUB0"/>
<dbReference type="Pfam" id="PF00240">
    <property type="entry name" value="ubiquitin"/>
    <property type="match status" value="1"/>
</dbReference>
<evidence type="ECO:0000259" key="2">
    <source>
        <dbReference type="PROSITE" id="PS50030"/>
    </source>
</evidence>
<accession>B0DUB0</accession>
<dbReference type="OrthoDB" id="267397at2759"/>
<dbReference type="GO" id="GO:0005829">
    <property type="term" value="C:cytosol"/>
    <property type="evidence" value="ECO:0007669"/>
    <property type="project" value="TreeGrafter"/>
</dbReference>
<dbReference type="InterPro" id="IPR015940">
    <property type="entry name" value="UBA"/>
</dbReference>
<dbReference type="InterPro" id="IPR029071">
    <property type="entry name" value="Ubiquitin-like_domsf"/>
</dbReference>
<dbReference type="HOGENOM" id="CLU_024293_0_1_1"/>
<dbReference type="RefSeq" id="XP_001887583.1">
    <property type="nucleotide sequence ID" value="XM_001887548.1"/>
</dbReference>
<dbReference type="SUPFAM" id="SSF46934">
    <property type="entry name" value="UBA-like"/>
    <property type="match status" value="1"/>
</dbReference>
<protein>
    <submittedName>
        <fullName evidence="4">Predicted protein</fullName>
    </submittedName>
</protein>
<organism evidence="5">
    <name type="scientific">Laccaria bicolor (strain S238N-H82 / ATCC MYA-4686)</name>
    <name type="common">Bicoloured deceiver</name>
    <name type="synonym">Laccaria laccata var. bicolor</name>
    <dbReference type="NCBI Taxonomy" id="486041"/>
    <lineage>
        <taxon>Eukaryota</taxon>
        <taxon>Fungi</taxon>
        <taxon>Dikarya</taxon>
        <taxon>Basidiomycota</taxon>
        <taxon>Agaricomycotina</taxon>
        <taxon>Agaricomycetes</taxon>
        <taxon>Agaricomycetidae</taxon>
        <taxon>Agaricales</taxon>
        <taxon>Agaricineae</taxon>
        <taxon>Hydnangiaceae</taxon>
        <taxon>Laccaria</taxon>
    </lineage>
</organism>
<dbReference type="PANTHER" id="PTHR10677">
    <property type="entry name" value="UBIQUILIN"/>
    <property type="match status" value="1"/>
</dbReference>
<sequence>MSNDAPAPEIQINVKGPSELKLQISITTDKSVLELKQAIAEKSDVGADRQRLIYSGRVLKDEDPLSTYKIQSSHTIHMVKGIARSSGGASNSSSPTSNSTPQPLPTMQTGQNPHDPLTQLNSHMGFGAMAGLNPFGDMGLNPNDPNMMQTIMNSPEFLQQMSTMLQNPAIVDQVIAMNPNMAGMGAHVRETLQSEQFRNMISNPEQLQQMMRMAQMFNGAGMGGGMGMFGAPSAPFPAPGTPNASSTTPSTTTSNTTSPTTTTSPAANPFGMFGGAGGAGGNPFAADPALMQQLLSGGGFGGGAGGFGGGYGAGGFGGGGAPAVPTDTRPPEERFQVQLQQLQDMGFTNAAQNVRALLATGGRVDSAIEYILGGGGL</sequence>
<dbReference type="CDD" id="cd16106">
    <property type="entry name" value="Ubl_Dsk2p_like"/>
    <property type="match status" value="1"/>
</dbReference>
<dbReference type="PROSITE" id="PS50030">
    <property type="entry name" value="UBA"/>
    <property type="match status" value="1"/>
</dbReference>
<gene>
    <name evidence="4" type="ORF">LACBIDRAFT_310427</name>
</gene>
<dbReference type="FunCoup" id="B0DUB0">
    <property type="interactions" value="381"/>
</dbReference>
<dbReference type="PROSITE" id="PS50053">
    <property type="entry name" value="UBIQUITIN_2"/>
    <property type="match status" value="1"/>
</dbReference>
<dbReference type="FunFam" id="3.10.20.90:FF:000205">
    <property type="entry name" value="2'-5'-oligoadenylate synthase-like protein 2"/>
    <property type="match status" value="1"/>
</dbReference>
<dbReference type="Proteomes" id="UP000001194">
    <property type="component" value="Unassembled WGS sequence"/>
</dbReference>
<feature type="region of interest" description="Disordered" evidence="1">
    <location>
        <begin position="84"/>
        <end position="123"/>
    </location>
</feature>
<evidence type="ECO:0000259" key="3">
    <source>
        <dbReference type="PROSITE" id="PS50053"/>
    </source>
</evidence>
<reference evidence="4 5" key="1">
    <citation type="journal article" date="2008" name="Nature">
        <title>The genome of Laccaria bicolor provides insights into mycorrhizal symbiosis.</title>
        <authorList>
            <person name="Martin F."/>
            <person name="Aerts A."/>
            <person name="Ahren D."/>
            <person name="Brun A."/>
            <person name="Danchin E.G.J."/>
            <person name="Duchaussoy F."/>
            <person name="Gibon J."/>
            <person name="Kohler A."/>
            <person name="Lindquist E."/>
            <person name="Pereda V."/>
            <person name="Salamov A."/>
            <person name="Shapiro H.J."/>
            <person name="Wuyts J."/>
            <person name="Blaudez D."/>
            <person name="Buee M."/>
            <person name="Brokstein P."/>
            <person name="Canbaeck B."/>
            <person name="Cohen D."/>
            <person name="Courty P.E."/>
            <person name="Coutinho P.M."/>
            <person name="Delaruelle C."/>
            <person name="Detter J.C."/>
            <person name="Deveau A."/>
            <person name="DiFazio S."/>
            <person name="Duplessis S."/>
            <person name="Fraissinet-Tachet L."/>
            <person name="Lucic E."/>
            <person name="Frey-Klett P."/>
            <person name="Fourrey C."/>
            <person name="Feussner I."/>
            <person name="Gay G."/>
            <person name="Grimwood J."/>
            <person name="Hoegger P.J."/>
            <person name="Jain P."/>
            <person name="Kilaru S."/>
            <person name="Labbe J."/>
            <person name="Lin Y.C."/>
            <person name="Legue V."/>
            <person name="Le Tacon F."/>
            <person name="Marmeisse R."/>
            <person name="Melayah D."/>
            <person name="Montanini B."/>
            <person name="Muratet M."/>
            <person name="Nehls U."/>
            <person name="Niculita-Hirzel H."/>
            <person name="Oudot-Le Secq M.P."/>
            <person name="Peter M."/>
            <person name="Quesneville H."/>
            <person name="Rajashekar B."/>
            <person name="Reich M."/>
            <person name="Rouhier N."/>
            <person name="Schmutz J."/>
            <person name="Yin T."/>
            <person name="Chalot M."/>
            <person name="Henrissat B."/>
            <person name="Kuees U."/>
            <person name="Lucas S."/>
            <person name="Van de Peer Y."/>
            <person name="Podila G.K."/>
            <person name="Polle A."/>
            <person name="Pukkila P.J."/>
            <person name="Richardson P.M."/>
            <person name="Rouze P."/>
            <person name="Sanders I.R."/>
            <person name="Stajich J.E."/>
            <person name="Tunlid A."/>
            <person name="Tuskan G."/>
            <person name="Grigoriev I.V."/>
        </authorList>
    </citation>
    <scope>NUCLEOTIDE SEQUENCE [LARGE SCALE GENOMIC DNA]</scope>
    <source>
        <strain evidence="5">S238N-H82 / ATCC MYA-4686</strain>
    </source>
</reference>
<dbReference type="GeneID" id="6083174"/>
<feature type="compositionally biased region" description="Polar residues" evidence="1">
    <location>
        <begin position="105"/>
        <end position="122"/>
    </location>
</feature>
<dbReference type="InterPro" id="IPR009060">
    <property type="entry name" value="UBA-like_sf"/>
</dbReference>
<name>B0DUB0_LACBS</name>
<feature type="compositionally biased region" description="Low complexity" evidence="1">
    <location>
        <begin position="85"/>
        <end position="101"/>
    </location>
</feature>
<evidence type="ECO:0000313" key="5">
    <source>
        <dbReference type="Proteomes" id="UP000001194"/>
    </source>
</evidence>
<dbReference type="SMART" id="SM00165">
    <property type="entry name" value="UBA"/>
    <property type="match status" value="1"/>
</dbReference>
<dbReference type="EMBL" id="DS547136">
    <property type="protein sequence ID" value="EDR01770.1"/>
    <property type="molecule type" value="Genomic_DNA"/>
</dbReference>
<dbReference type="Gene3D" id="1.10.8.10">
    <property type="entry name" value="DNA helicase RuvA subunit, C-terminal domain"/>
    <property type="match status" value="1"/>
</dbReference>
<feature type="domain" description="UBA" evidence="2">
    <location>
        <begin position="330"/>
        <end position="374"/>
    </location>
</feature>
<dbReference type="Pfam" id="PF00627">
    <property type="entry name" value="UBA"/>
    <property type="match status" value="1"/>
</dbReference>
<dbReference type="SUPFAM" id="SSF54236">
    <property type="entry name" value="Ubiquitin-like"/>
    <property type="match status" value="1"/>
</dbReference>
<feature type="region of interest" description="Disordered" evidence="1">
    <location>
        <begin position="231"/>
        <end position="274"/>
    </location>
</feature>
<feature type="domain" description="Ubiquitin-like" evidence="3">
    <location>
        <begin position="10"/>
        <end position="79"/>
    </location>
</feature>